<dbReference type="Pfam" id="PF01656">
    <property type="entry name" value="CbiA"/>
    <property type="match status" value="1"/>
</dbReference>
<evidence type="ECO:0000313" key="5">
    <source>
        <dbReference type="Proteomes" id="UP000238083"/>
    </source>
</evidence>
<evidence type="ECO:0000256" key="2">
    <source>
        <dbReference type="ARBA" id="ARBA00022840"/>
    </source>
</evidence>
<protein>
    <submittedName>
        <fullName evidence="4">MinD-like ATPase involved in chromosome partitioning or flagellar assembly</fullName>
    </submittedName>
</protein>
<dbReference type="AlphaFoldDB" id="A0A2T0QZX7"/>
<keyword evidence="4" id="KW-0282">Flagellum</keyword>
<reference evidence="4 5" key="1">
    <citation type="submission" date="2018-03" db="EMBL/GenBank/DDBJ databases">
        <title>Genomic Encyclopedia of Archaeal and Bacterial Type Strains, Phase II (KMG-II): from individual species to whole genera.</title>
        <authorList>
            <person name="Goeker M."/>
        </authorList>
    </citation>
    <scope>NUCLEOTIDE SEQUENCE [LARGE SCALE GENOMIC DNA]</scope>
    <source>
        <strain evidence="4 5">DSM 19711</strain>
    </source>
</reference>
<dbReference type="GO" id="GO:0016887">
    <property type="term" value="F:ATP hydrolysis activity"/>
    <property type="evidence" value="ECO:0007669"/>
    <property type="project" value="TreeGrafter"/>
</dbReference>
<dbReference type="InterPro" id="IPR050625">
    <property type="entry name" value="ParA/MinD_ATPase"/>
</dbReference>
<dbReference type="GO" id="GO:0005829">
    <property type="term" value="C:cytosol"/>
    <property type="evidence" value="ECO:0007669"/>
    <property type="project" value="TreeGrafter"/>
</dbReference>
<dbReference type="InterPro" id="IPR027417">
    <property type="entry name" value="P-loop_NTPase"/>
</dbReference>
<evidence type="ECO:0000256" key="1">
    <source>
        <dbReference type="ARBA" id="ARBA00022741"/>
    </source>
</evidence>
<name>A0A2T0QZX7_9ACTN</name>
<keyword evidence="4" id="KW-0969">Cilium</keyword>
<dbReference type="GO" id="GO:0009898">
    <property type="term" value="C:cytoplasmic side of plasma membrane"/>
    <property type="evidence" value="ECO:0007669"/>
    <property type="project" value="TreeGrafter"/>
</dbReference>
<comment type="caution">
    <text evidence="4">The sequence shown here is derived from an EMBL/GenBank/DDBJ whole genome shotgun (WGS) entry which is preliminary data.</text>
</comment>
<proteinExistence type="predicted"/>
<dbReference type="SUPFAM" id="SSF52540">
    <property type="entry name" value="P-loop containing nucleoside triphosphate hydrolases"/>
    <property type="match status" value="1"/>
</dbReference>
<dbReference type="Proteomes" id="UP000238083">
    <property type="component" value="Unassembled WGS sequence"/>
</dbReference>
<keyword evidence="2" id="KW-0067">ATP-binding</keyword>
<evidence type="ECO:0000313" key="4">
    <source>
        <dbReference type="EMBL" id="PRY12442.1"/>
    </source>
</evidence>
<dbReference type="Gene3D" id="3.40.50.300">
    <property type="entry name" value="P-loop containing nucleotide triphosphate hydrolases"/>
    <property type="match status" value="1"/>
</dbReference>
<keyword evidence="1" id="KW-0547">Nucleotide-binding</keyword>
<evidence type="ECO:0000259" key="3">
    <source>
        <dbReference type="Pfam" id="PF01656"/>
    </source>
</evidence>
<keyword evidence="4" id="KW-0966">Cell projection</keyword>
<dbReference type="EMBL" id="PVZF01000010">
    <property type="protein sequence ID" value="PRY12442.1"/>
    <property type="molecule type" value="Genomic_DNA"/>
</dbReference>
<dbReference type="RefSeq" id="WP_106213165.1">
    <property type="nucleotide sequence ID" value="NZ_PVZF01000010.1"/>
</dbReference>
<sequence>MTLPVAVSVPGPVESRLVAAWEPLRRELVVVRRCADVADVLAVCGAGLVRAVVLGADLPGCDSDTVDALRRARVGVLVLLPAGPGGEQHERRWRALGVTRFASEERPPVDLAREVALTVGDEVEEPAQDRPGTAEAQTWPGTGRVVAVWGPHGSTGRTTLATNLAAELADTGQRVLLVDADTRGASVAQLLGLLDEAPSLLAAVRAAADGRLDAAALTRRATRVDANLSVLSGSADPSRWGEVRPAALRRLLELAGAGHDWTVVDLPGGCDDLAAESGRDALLATVLEAADLVVVVGSADPVGLQRLVRAWGRLPELAPDAVVLPVVNRVRVSAVGSSPVRRITALLRRSAGIEDVVTVPHDEVADSALLAGRTLVEHAGRSVLRRTLRDLAARLETLVDAPLPAEHGDLISGFDPLLARS</sequence>
<dbReference type="GO" id="GO:0005524">
    <property type="term" value="F:ATP binding"/>
    <property type="evidence" value="ECO:0007669"/>
    <property type="project" value="UniProtKB-KW"/>
</dbReference>
<keyword evidence="5" id="KW-1185">Reference proteome</keyword>
<feature type="domain" description="CobQ/CobB/MinD/ParA nucleotide binding" evidence="3">
    <location>
        <begin position="147"/>
        <end position="348"/>
    </location>
</feature>
<dbReference type="InterPro" id="IPR002586">
    <property type="entry name" value="CobQ/CobB/MinD/ParA_Nub-bd_dom"/>
</dbReference>
<organism evidence="4 5">
    <name type="scientific">Kineococcus rhizosphaerae</name>
    <dbReference type="NCBI Taxonomy" id="559628"/>
    <lineage>
        <taxon>Bacteria</taxon>
        <taxon>Bacillati</taxon>
        <taxon>Actinomycetota</taxon>
        <taxon>Actinomycetes</taxon>
        <taxon>Kineosporiales</taxon>
        <taxon>Kineosporiaceae</taxon>
        <taxon>Kineococcus</taxon>
    </lineage>
</organism>
<gene>
    <name evidence="4" type="ORF">CLV37_1102</name>
</gene>
<dbReference type="OrthoDB" id="3217709at2"/>
<dbReference type="GO" id="GO:0051782">
    <property type="term" value="P:negative regulation of cell division"/>
    <property type="evidence" value="ECO:0007669"/>
    <property type="project" value="TreeGrafter"/>
</dbReference>
<accession>A0A2T0QZX7</accession>
<dbReference type="PANTHER" id="PTHR43384:SF6">
    <property type="entry name" value="SEPTUM SITE-DETERMINING PROTEIN MIND HOMOLOG, CHLOROPLASTIC"/>
    <property type="match status" value="1"/>
</dbReference>
<dbReference type="PANTHER" id="PTHR43384">
    <property type="entry name" value="SEPTUM SITE-DETERMINING PROTEIN MIND HOMOLOG, CHLOROPLASTIC-RELATED"/>
    <property type="match status" value="1"/>
</dbReference>